<evidence type="ECO:0000313" key="2">
    <source>
        <dbReference type="EMBL" id="TPX73136.1"/>
    </source>
</evidence>
<dbReference type="PANTHER" id="PTHR28208:SF3">
    <property type="entry name" value="PHOSPHATIDATE PHOSPHATASE APP1"/>
    <property type="match status" value="1"/>
</dbReference>
<name>A0A507FCY3_9FUNG</name>
<keyword evidence="3" id="KW-1185">Reference proteome</keyword>
<dbReference type="STRING" id="246404.A0A507FCY3"/>
<protein>
    <recommendedName>
        <fullName evidence="1">Phosphatidate phosphatase APP1 catalytic domain-containing protein</fullName>
    </recommendedName>
</protein>
<dbReference type="OrthoDB" id="2117591at2759"/>
<dbReference type="AlphaFoldDB" id="A0A507FCY3"/>
<dbReference type="InterPro" id="IPR019236">
    <property type="entry name" value="APP1_cat"/>
</dbReference>
<gene>
    <name evidence="2" type="ORF">CcCBS67573_g05594</name>
</gene>
<proteinExistence type="predicted"/>
<dbReference type="InterPro" id="IPR052935">
    <property type="entry name" value="Mg2+_PAP"/>
</dbReference>
<dbReference type="EMBL" id="QEAP01000206">
    <property type="protein sequence ID" value="TPX73136.1"/>
    <property type="molecule type" value="Genomic_DNA"/>
</dbReference>
<sequence>MSTDTAATVEESVAAVSLNDQESAATSHVVVTLFQTSSWWTDEVAVIAEKPVESDVAASADQVKEENAIATEPGINSEPVAKTLNVHVMGWVHTQKKAGLGRNLLLGISKRILSPIRQDKSRLASQIFEERAGAFLDGGFTEQGVIRVAILGFKKRSVDRSNSELDLVAVEALVKEAQFDVIPLMNSSGIFDDVIRIPESVLDEWRKAAGTGEDYHMHQLEFIAYKKSGSQAGTHAFSVSIIVEETGFSIITDLDDTIKDSDVYRGPSAALNNALFTPSSSSIAGMSALYNHFAADCAMAFHYVSASPFQLLDMINNFLIGGEFPSGSVILRDMWNQASRRAYKDDVIKGLFTKYPKRKFILIGDAGEKDAEVYASVLKAYPDRVAKILIRSVDNDEAKIKIVHKALEGVASNMYTVFSDPATLHSLSSEFKNED</sequence>
<reference evidence="2 3" key="1">
    <citation type="journal article" date="2019" name="Sci. Rep.">
        <title>Comparative genomics of chytrid fungi reveal insights into the obligate biotrophic and pathogenic lifestyle of Synchytrium endobioticum.</title>
        <authorList>
            <person name="van de Vossenberg B.T.L.H."/>
            <person name="Warris S."/>
            <person name="Nguyen H.D.T."/>
            <person name="van Gent-Pelzer M.P.E."/>
            <person name="Joly D.L."/>
            <person name="van de Geest H.C."/>
            <person name="Bonants P.J.M."/>
            <person name="Smith D.S."/>
            <person name="Levesque C.A."/>
            <person name="van der Lee T.A.J."/>
        </authorList>
    </citation>
    <scope>NUCLEOTIDE SEQUENCE [LARGE SCALE GENOMIC DNA]</scope>
    <source>
        <strain evidence="2 3">CBS 675.73</strain>
    </source>
</reference>
<evidence type="ECO:0000259" key="1">
    <source>
        <dbReference type="Pfam" id="PF09949"/>
    </source>
</evidence>
<dbReference type="GO" id="GO:0008195">
    <property type="term" value="F:phosphatidate phosphatase activity"/>
    <property type="evidence" value="ECO:0007669"/>
    <property type="project" value="InterPro"/>
</dbReference>
<organism evidence="2 3">
    <name type="scientific">Chytriomyces confervae</name>
    <dbReference type="NCBI Taxonomy" id="246404"/>
    <lineage>
        <taxon>Eukaryota</taxon>
        <taxon>Fungi</taxon>
        <taxon>Fungi incertae sedis</taxon>
        <taxon>Chytridiomycota</taxon>
        <taxon>Chytridiomycota incertae sedis</taxon>
        <taxon>Chytridiomycetes</taxon>
        <taxon>Chytridiales</taxon>
        <taxon>Chytriomycetaceae</taxon>
        <taxon>Chytriomyces</taxon>
    </lineage>
</organism>
<evidence type="ECO:0000313" key="3">
    <source>
        <dbReference type="Proteomes" id="UP000320333"/>
    </source>
</evidence>
<dbReference type="PANTHER" id="PTHR28208">
    <property type="entry name" value="PHOSPHATIDATE PHOSPHATASE APP1"/>
    <property type="match status" value="1"/>
</dbReference>
<dbReference type="Pfam" id="PF09949">
    <property type="entry name" value="APP1_cat"/>
    <property type="match status" value="1"/>
</dbReference>
<comment type="caution">
    <text evidence="2">The sequence shown here is derived from an EMBL/GenBank/DDBJ whole genome shotgun (WGS) entry which is preliminary data.</text>
</comment>
<feature type="domain" description="Phosphatidate phosphatase APP1 catalytic" evidence="1">
    <location>
        <begin position="248"/>
        <end position="391"/>
    </location>
</feature>
<dbReference type="Proteomes" id="UP000320333">
    <property type="component" value="Unassembled WGS sequence"/>
</dbReference>
<accession>A0A507FCY3</accession>